<accession>A0ABS9M1E6</accession>
<keyword evidence="2" id="KW-1185">Reference proteome</keyword>
<protein>
    <submittedName>
        <fullName evidence="1">Uncharacterized protein</fullName>
    </submittedName>
</protein>
<reference evidence="1" key="1">
    <citation type="submission" date="2022-01" db="EMBL/GenBank/DDBJ databases">
        <title>Genome sequnece data of strain Bradyrhizobium sp. nov.</title>
        <authorList>
            <person name="Zhang J."/>
        </authorList>
    </citation>
    <scope>NUCLEOTIDE SEQUENCE</scope>
    <source>
        <strain evidence="1">WYCCWR 12774</strain>
    </source>
</reference>
<proteinExistence type="predicted"/>
<dbReference type="Proteomes" id="UP001139012">
    <property type="component" value="Unassembled WGS sequence"/>
</dbReference>
<gene>
    <name evidence="1" type="ORF">L6637_39980</name>
</gene>
<dbReference type="EMBL" id="JAKLUA010000033">
    <property type="protein sequence ID" value="MCG2673097.1"/>
    <property type="molecule type" value="Genomic_DNA"/>
</dbReference>
<name>A0ABS9M1E6_9BRAD</name>
<dbReference type="RefSeq" id="WP_237874182.1">
    <property type="nucleotide sequence ID" value="NZ_JAKLUA010000033.1"/>
</dbReference>
<sequence>MKSFASEIAKLEAAIYAKIRPTPDFAEPAEIIESVPGFAEGAPQISSQACQSLARCEIAAALIGELPMMMTAESDEASVTSRGPPLDPQCHLHALCRRATLNNPVLKDYYRRLLAKGTEPKVTVVACMRKLIT</sequence>
<comment type="caution">
    <text evidence="1">The sequence shown here is derived from an EMBL/GenBank/DDBJ whole genome shotgun (WGS) entry which is preliminary data.</text>
</comment>
<evidence type="ECO:0000313" key="1">
    <source>
        <dbReference type="EMBL" id="MCG2673097.1"/>
    </source>
</evidence>
<organism evidence="1 2">
    <name type="scientific">Bradyrhizobium zhengyangense</name>
    <dbReference type="NCBI Taxonomy" id="2911009"/>
    <lineage>
        <taxon>Bacteria</taxon>
        <taxon>Pseudomonadati</taxon>
        <taxon>Pseudomonadota</taxon>
        <taxon>Alphaproteobacteria</taxon>
        <taxon>Hyphomicrobiales</taxon>
        <taxon>Nitrobacteraceae</taxon>
        <taxon>Bradyrhizobium</taxon>
    </lineage>
</organism>
<evidence type="ECO:0000313" key="2">
    <source>
        <dbReference type="Proteomes" id="UP001139012"/>
    </source>
</evidence>